<evidence type="ECO:0000313" key="1">
    <source>
        <dbReference type="EMBL" id="CAB4744214.1"/>
    </source>
</evidence>
<gene>
    <name evidence="1" type="ORF">UFOPK2810_00505</name>
</gene>
<dbReference type="Pfam" id="PF08843">
    <property type="entry name" value="AbiEii"/>
    <property type="match status" value="1"/>
</dbReference>
<accession>A0A6J6TBJ7</accession>
<dbReference type="EMBL" id="CAEZYZ010000063">
    <property type="protein sequence ID" value="CAB4744214.1"/>
    <property type="molecule type" value="Genomic_DNA"/>
</dbReference>
<sequence>MTLRYGEYRESTDIDFVIADAHAYRRLREMCKERGFDALTVPGQRVVTASPLRIDQYGIRTRLLVAGVPAKFEIIREGRIPLDPPGPADSILGLATATLVDLVAMKLLANSDRWSDPTVFSRDIIDLAMVQPSMPVLRQAISKASAAYGDSVVRDARSAMAWLLDRADVLERCQQAMAMDQPPAVLIHRLRRLSQAVLRDESEGFDRRNGRSCRSND</sequence>
<dbReference type="InterPro" id="IPR014942">
    <property type="entry name" value="AbiEii"/>
</dbReference>
<reference evidence="1" key="1">
    <citation type="submission" date="2020-05" db="EMBL/GenBank/DDBJ databases">
        <authorList>
            <person name="Chiriac C."/>
            <person name="Salcher M."/>
            <person name="Ghai R."/>
            <person name="Kavagutti S V."/>
        </authorList>
    </citation>
    <scope>NUCLEOTIDE SEQUENCE</scope>
</reference>
<name>A0A6J6TBJ7_9ZZZZ</name>
<dbReference type="AlphaFoldDB" id="A0A6J6TBJ7"/>
<proteinExistence type="predicted"/>
<protein>
    <submittedName>
        <fullName evidence="1">Unannotated protein</fullName>
    </submittedName>
</protein>
<organism evidence="1">
    <name type="scientific">freshwater metagenome</name>
    <dbReference type="NCBI Taxonomy" id="449393"/>
    <lineage>
        <taxon>unclassified sequences</taxon>
        <taxon>metagenomes</taxon>
        <taxon>ecological metagenomes</taxon>
    </lineage>
</organism>